<dbReference type="Proteomes" id="UP001623660">
    <property type="component" value="Unassembled WGS sequence"/>
</dbReference>
<proteinExistence type="predicted"/>
<dbReference type="RefSeq" id="WP_406794782.1">
    <property type="nucleotide sequence ID" value="NZ_JBJHZX010000078.1"/>
</dbReference>
<accession>A0ABW8SRK9</accession>
<reference evidence="2 3" key="1">
    <citation type="submission" date="2024-11" db="EMBL/GenBank/DDBJ databases">
        <authorList>
            <person name="Heng Y.C."/>
            <person name="Lim A.C.H."/>
            <person name="Lee J.K.Y."/>
            <person name="Kittelmann S."/>
        </authorList>
    </citation>
    <scope>NUCLEOTIDE SEQUENCE [LARGE SCALE GENOMIC DNA]</scope>
    <source>
        <strain evidence="2 3">WILCCON 0269</strain>
    </source>
</reference>
<protein>
    <submittedName>
        <fullName evidence="2">Uncharacterized protein</fullName>
    </submittedName>
</protein>
<keyword evidence="1" id="KW-1133">Transmembrane helix</keyword>
<keyword evidence="3" id="KW-1185">Reference proteome</keyword>
<feature type="transmembrane region" description="Helical" evidence="1">
    <location>
        <begin position="7"/>
        <end position="26"/>
    </location>
</feature>
<dbReference type="EMBL" id="JBJHZX010000078">
    <property type="protein sequence ID" value="MFL0198672.1"/>
    <property type="molecule type" value="Genomic_DNA"/>
</dbReference>
<organism evidence="2 3">
    <name type="scientific">Candidatus Clostridium eludens</name>
    <dbReference type="NCBI Taxonomy" id="3381663"/>
    <lineage>
        <taxon>Bacteria</taxon>
        <taxon>Bacillati</taxon>
        <taxon>Bacillota</taxon>
        <taxon>Clostridia</taxon>
        <taxon>Eubacteriales</taxon>
        <taxon>Clostridiaceae</taxon>
        <taxon>Clostridium</taxon>
    </lineage>
</organism>
<name>A0ABW8SRK9_9CLOT</name>
<comment type="caution">
    <text evidence="2">The sequence shown here is derived from an EMBL/GenBank/DDBJ whole genome shotgun (WGS) entry which is preliminary data.</text>
</comment>
<evidence type="ECO:0000256" key="1">
    <source>
        <dbReference type="SAM" id="Phobius"/>
    </source>
</evidence>
<keyword evidence="1" id="KW-0812">Transmembrane</keyword>
<gene>
    <name evidence="2" type="ORF">ACJDU8_24410</name>
</gene>
<evidence type="ECO:0000313" key="3">
    <source>
        <dbReference type="Proteomes" id="UP001623660"/>
    </source>
</evidence>
<evidence type="ECO:0000313" key="2">
    <source>
        <dbReference type="EMBL" id="MFL0198672.1"/>
    </source>
</evidence>
<sequence>MMKNFKMGILSILIIIITFIITKQFLMLHKGFKNIEIPTRESRQFGNMSTYKWLTVKKLSHKYNISQQKIFKALQIIPHNDDENIPIIELAKKYNKTPEEMKKNLRKVIENHRNLEGKKDE</sequence>
<keyword evidence="1" id="KW-0472">Membrane</keyword>